<dbReference type="EMBL" id="CAEY01000120">
    <property type="status" value="NOT_ANNOTATED_CDS"/>
    <property type="molecule type" value="Genomic_DNA"/>
</dbReference>
<sequence>MVKQNQQTTRAIIGNHHWSDVRRGIYLMLSLPEVNHR</sequence>
<keyword evidence="2" id="KW-1185">Reference proteome</keyword>
<reference evidence="2" key="1">
    <citation type="submission" date="2011-08" db="EMBL/GenBank/DDBJ databases">
        <authorList>
            <person name="Rombauts S."/>
        </authorList>
    </citation>
    <scope>NUCLEOTIDE SEQUENCE</scope>
    <source>
        <strain evidence="2">London</strain>
    </source>
</reference>
<reference evidence="1" key="2">
    <citation type="submission" date="2015-06" db="UniProtKB">
        <authorList>
            <consortium name="EnsemblMetazoa"/>
        </authorList>
    </citation>
    <scope>IDENTIFICATION</scope>
</reference>
<proteinExistence type="predicted"/>
<organism evidence="1 2">
    <name type="scientific">Tetranychus urticae</name>
    <name type="common">Two-spotted spider mite</name>
    <dbReference type="NCBI Taxonomy" id="32264"/>
    <lineage>
        <taxon>Eukaryota</taxon>
        <taxon>Metazoa</taxon>
        <taxon>Ecdysozoa</taxon>
        <taxon>Arthropoda</taxon>
        <taxon>Chelicerata</taxon>
        <taxon>Arachnida</taxon>
        <taxon>Acari</taxon>
        <taxon>Acariformes</taxon>
        <taxon>Trombidiformes</taxon>
        <taxon>Prostigmata</taxon>
        <taxon>Eleutherengona</taxon>
        <taxon>Raphignathae</taxon>
        <taxon>Tetranychoidea</taxon>
        <taxon>Tetranychidae</taxon>
        <taxon>Tetranychus</taxon>
    </lineage>
</organism>
<dbReference type="HOGENOM" id="CLU_3351682_0_0_1"/>
<dbReference type="Proteomes" id="UP000015104">
    <property type="component" value="Unassembled WGS sequence"/>
</dbReference>
<name>T1KJ84_TETUR</name>
<protein>
    <submittedName>
        <fullName evidence="1">Uncharacterized protein</fullName>
    </submittedName>
</protein>
<dbReference type="EnsemblMetazoa" id="tetur12g04160.1">
    <property type="protein sequence ID" value="tetur12g04160.1"/>
    <property type="gene ID" value="tetur12g04160"/>
</dbReference>
<evidence type="ECO:0000313" key="2">
    <source>
        <dbReference type="Proteomes" id="UP000015104"/>
    </source>
</evidence>
<evidence type="ECO:0000313" key="1">
    <source>
        <dbReference type="EnsemblMetazoa" id="tetur12g04160.1"/>
    </source>
</evidence>
<accession>T1KJ84</accession>
<dbReference type="AlphaFoldDB" id="T1KJ84"/>